<dbReference type="Proteomes" id="UP001281147">
    <property type="component" value="Unassembled WGS sequence"/>
</dbReference>
<protein>
    <submittedName>
        <fullName evidence="1">Uncharacterized protein</fullName>
    </submittedName>
</protein>
<name>A0ACC3MFZ0_9PEZI</name>
<reference evidence="1" key="1">
    <citation type="submission" date="2023-07" db="EMBL/GenBank/DDBJ databases">
        <title>Black Yeasts Isolated from many extreme environments.</title>
        <authorList>
            <person name="Coleine C."/>
            <person name="Stajich J.E."/>
            <person name="Selbmann L."/>
        </authorList>
    </citation>
    <scope>NUCLEOTIDE SEQUENCE</scope>
    <source>
        <strain evidence="1">CCFEE 5714</strain>
    </source>
</reference>
<evidence type="ECO:0000313" key="1">
    <source>
        <dbReference type="EMBL" id="KAK3691211.1"/>
    </source>
</evidence>
<gene>
    <name evidence="1" type="ORF">LTR37_018799</name>
</gene>
<comment type="caution">
    <text evidence="1">The sequence shown here is derived from an EMBL/GenBank/DDBJ whole genome shotgun (WGS) entry which is preliminary data.</text>
</comment>
<keyword evidence="2" id="KW-1185">Reference proteome</keyword>
<organism evidence="1 2">
    <name type="scientific">Vermiconidia calcicola</name>
    <dbReference type="NCBI Taxonomy" id="1690605"/>
    <lineage>
        <taxon>Eukaryota</taxon>
        <taxon>Fungi</taxon>
        <taxon>Dikarya</taxon>
        <taxon>Ascomycota</taxon>
        <taxon>Pezizomycotina</taxon>
        <taxon>Dothideomycetes</taxon>
        <taxon>Dothideomycetidae</taxon>
        <taxon>Mycosphaerellales</taxon>
        <taxon>Extremaceae</taxon>
        <taxon>Vermiconidia</taxon>
    </lineage>
</organism>
<accession>A0ACC3MFZ0</accession>
<dbReference type="EMBL" id="JAUTXU010000272">
    <property type="protein sequence ID" value="KAK3691211.1"/>
    <property type="molecule type" value="Genomic_DNA"/>
</dbReference>
<proteinExistence type="predicted"/>
<evidence type="ECO:0000313" key="2">
    <source>
        <dbReference type="Proteomes" id="UP001281147"/>
    </source>
</evidence>
<sequence>MAKSRPTSKSSTGKQVILLDEDISNIVRKMEAKIAEHGVSNSREKSAEMEARRAKASPHTFETSTKLASGGELTEISKYDPTNHQFYQLVKVQHNDAFITKPIVLTGGPIKGRRVLLLEPFETFRLLDLPPELRGMIYDILLDELKPTIKMGCRKFSGQPRRPIRYGEWHLAKNPGVRDGATIAERIELEPTAVVLAQVNKQIAEEFLPLVYNTDFQFADTTSLNVFLERIGSNRQHLRRISLPREHGYTGGRGPKTFGNLIPASALRSLTINHISICSTNGRYGGTCSLEQFKNDILPLMESLHESREGKDGQRSVLDIVHVASAPCIPCSKVPPPFNCKQTNRGCEVQCHDQNIAEHCEDVNSRFRALLAQELEIEP</sequence>